<dbReference type="GO" id="GO:0048034">
    <property type="term" value="P:heme O biosynthetic process"/>
    <property type="evidence" value="ECO:0007669"/>
    <property type="project" value="UniProtKB-UniRule"/>
</dbReference>
<evidence type="ECO:0000313" key="12">
    <source>
        <dbReference type="Proteomes" id="UP000298210"/>
    </source>
</evidence>
<organism evidence="11 12">
    <name type="scientific">Shouchella lehensis</name>
    <dbReference type="NCBI Taxonomy" id="300825"/>
    <lineage>
        <taxon>Bacteria</taxon>
        <taxon>Bacillati</taxon>
        <taxon>Bacillota</taxon>
        <taxon>Bacilli</taxon>
        <taxon>Bacillales</taxon>
        <taxon>Bacillaceae</taxon>
        <taxon>Shouchella</taxon>
    </lineage>
</organism>
<reference evidence="11 12" key="1">
    <citation type="submission" date="2019-03" db="EMBL/GenBank/DDBJ databases">
        <authorList>
            <person name="Liu G."/>
        </authorList>
    </citation>
    <scope>NUCLEOTIDE SEQUENCE [LARGE SCALE GENOMIC DNA]</scope>
    <source>
        <strain evidence="11 12">DSM 19099</strain>
    </source>
</reference>
<evidence type="ECO:0000256" key="10">
    <source>
        <dbReference type="HAMAP-Rule" id="MF_00154"/>
    </source>
</evidence>
<dbReference type="Proteomes" id="UP000298210">
    <property type="component" value="Unassembled WGS sequence"/>
</dbReference>
<dbReference type="InterPro" id="IPR030470">
    <property type="entry name" value="UbiA_prenylTrfase_CS"/>
</dbReference>
<dbReference type="EC" id="2.5.1.141" evidence="10"/>
<dbReference type="NCBIfam" id="TIGR01473">
    <property type="entry name" value="cyoE_ctaB"/>
    <property type="match status" value="1"/>
</dbReference>
<evidence type="ECO:0000256" key="9">
    <source>
        <dbReference type="ARBA" id="ARBA00047690"/>
    </source>
</evidence>
<dbReference type="EMBL" id="SNUX01000001">
    <property type="protein sequence ID" value="TES51212.1"/>
    <property type="molecule type" value="Genomic_DNA"/>
</dbReference>
<keyword evidence="5 10" id="KW-0812">Transmembrane</keyword>
<feature type="transmembrane region" description="Helical" evidence="10">
    <location>
        <begin position="136"/>
        <end position="154"/>
    </location>
</feature>
<comment type="pathway">
    <text evidence="2 10">Porphyrin-containing compound metabolism; heme O biosynthesis; heme O from protoheme: step 1/1.</text>
</comment>
<feature type="transmembrane region" description="Helical" evidence="10">
    <location>
        <begin position="67"/>
        <end position="88"/>
    </location>
</feature>
<feature type="transmembrane region" description="Helical" evidence="10">
    <location>
        <begin position="288"/>
        <end position="311"/>
    </location>
</feature>
<dbReference type="CDD" id="cd13957">
    <property type="entry name" value="PT_UbiA_Cox10"/>
    <property type="match status" value="1"/>
</dbReference>
<feature type="transmembrane region" description="Helical" evidence="10">
    <location>
        <begin position="257"/>
        <end position="276"/>
    </location>
</feature>
<dbReference type="InterPro" id="IPR006369">
    <property type="entry name" value="Protohaem_IX_farnesylTrfase"/>
</dbReference>
<evidence type="ECO:0000256" key="3">
    <source>
        <dbReference type="ARBA" id="ARBA00022475"/>
    </source>
</evidence>
<feature type="transmembrane region" description="Helical" evidence="10">
    <location>
        <begin position="109"/>
        <end position="130"/>
    </location>
</feature>
<dbReference type="Pfam" id="PF01040">
    <property type="entry name" value="UbiA"/>
    <property type="match status" value="1"/>
</dbReference>
<evidence type="ECO:0000256" key="7">
    <source>
        <dbReference type="ARBA" id="ARBA00023133"/>
    </source>
</evidence>
<dbReference type="GO" id="GO:0008495">
    <property type="term" value="F:protoheme IX farnesyltransferase activity"/>
    <property type="evidence" value="ECO:0007669"/>
    <property type="project" value="UniProtKB-UniRule"/>
</dbReference>
<feature type="transmembrane region" description="Helical" evidence="10">
    <location>
        <begin position="42"/>
        <end position="61"/>
    </location>
</feature>
<evidence type="ECO:0000256" key="4">
    <source>
        <dbReference type="ARBA" id="ARBA00022679"/>
    </source>
</evidence>
<keyword evidence="8 10" id="KW-0472">Membrane</keyword>
<evidence type="ECO:0000256" key="8">
    <source>
        <dbReference type="ARBA" id="ARBA00023136"/>
    </source>
</evidence>
<evidence type="ECO:0000256" key="1">
    <source>
        <dbReference type="ARBA" id="ARBA00004651"/>
    </source>
</evidence>
<dbReference type="GO" id="GO:0005886">
    <property type="term" value="C:plasma membrane"/>
    <property type="evidence" value="ECO:0007669"/>
    <property type="project" value="UniProtKB-SubCell"/>
</dbReference>
<keyword evidence="6 10" id="KW-1133">Transmembrane helix</keyword>
<evidence type="ECO:0000256" key="5">
    <source>
        <dbReference type="ARBA" id="ARBA00022692"/>
    </source>
</evidence>
<dbReference type="UniPathway" id="UPA00834">
    <property type="reaction ID" value="UER00712"/>
</dbReference>
<dbReference type="PROSITE" id="PS00943">
    <property type="entry name" value="UBIA"/>
    <property type="match status" value="1"/>
</dbReference>
<dbReference type="AlphaFoldDB" id="A0A4Y7WRP6"/>
<feature type="transmembrane region" description="Helical" evidence="10">
    <location>
        <begin position="161"/>
        <end position="181"/>
    </location>
</feature>
<dbReference type="HAMAP" id="MF_00154">
    <property type="entry name" value="CyoE_CtaB"/>
    <property type="match status" value="1"/>
</dbReference>
<keyword evidence="7 10" id="KW-0350">Heme biosynthesis</keyword>
<protein>
    <recommendedName>
        <fullName evidence="10">Protoheme IX farnesyltransferase</fullName>
        <ecNumber evidence="10">2.5.1.141</ecNumber>
    </recommendedName>
    <alternativeName>
        <fullName evidence="10">Heme B farnesyltransferase</fullName>
    </alternativeName>
    <alternativeName>
        <fullName evidence="10">Heme O synthase</fullName>
    </alternativeName>
</protein>
<dbReference type="PANTHER" id="PTHR43448">
    <property type="entry name" value="PROTOHEME IX FARNESYLTRANSFERASE, MITOCHONDRIAL"/>
    <property type="match status" value="1"/>
</dbReference>
<comment type="caution">
    <text evidence="11">The sequence shown here is derived from an EMBL/GenBank/DDBJ whole genome shotgun (WGS) entry which is preliminary data.</text>
</comment>
<comment type="miscellaneous">
    <text evidence="10">Carbon 2 of the heme B porphyrin ring is defined according to the Fischer nomenclature.</text>
</comment>
<dbReference type="Gene3D" id="1.10.357.140">
    <property type="entry name" value="UbiA prenyltransferase"/>
    <property type="match status" value="1"/>
</dbReference>
<sequence>MGGKRGLRSIKIEKKASLAAPKQAFSQVLSETLKTGIIKSNLLAMIAGLSLALYVSGTTLNERFMEILFAVIGSALVIGAAGAFNNLYDRDIDAIMDRTKNRPTVTGRMQPLNALILGISLSLVGILLLLLATPLAALFGFLGLFLYVVPYTMWSKRRTIYNTEIGSIGGAVPPLIGWAAISPDLLHPAILGLFVVMVIWQMPHFYAIAIRRHDEYKAANVPMLPVVKGFRRTYVQTNIYLVALIAASFLFVSVSWVITVVAFLLAFAWLIMSIVGHKRMEPKKWATFMFVFSLNHLVLLFAVIIGFSMLAPLF</sequence>
<evidence type="ECO:0000256" key="6">
    <source>
        <dbReference type="ARBA" id="ARBA00022989"/>
    </source>
</evidence>
<name>A0A4Y7WRP6_9BACI</name>
<evidence type="ECO:0000313" key="11">
    <source>
        <dbReference type="EMBL" id="TES51212.1"/>
    </source>
</evidence>
<comment type="catalytic activity">
    <reaction evidence="9 10">
        <text>heme b + (2E,6E)-farnesyl diphosphate + H2O = Fe(II)-heme o + diphosphate</text>
        <dbReference type="Rhea" id="RHEA:28070"/>
        <dbReference type="ChEBI" id="CHEBI:15377"/>
        <dbReference type="ChEBI" id="CHEBI:33019"/>
        <dbReference type="ChEBI" id="CHEBI:60344"/>
        <dbReference type="ChEBI" id="CHEBI:60530"/>
        <dbReference type="ChEBI" id="CHEBI:175763"/>
        <dbReference type="EC" id="2.5.1.141"/>
    </reaction>
</comment>
<comment type="subcellular location">
    <subcellularLocation>
        <location evidence="1 10">Cell membrane</location>
        <topology evidence="1 10">Multi-pass membrane protein</topology>
    </subcellularLocation>
</comment>
<comment type="function">
    <text evidence="10">Converts heme B (protoheme IX) to heme O by substitution of the vinyl group on carbon 2 of heme B porphyrin ring with a hydroxyethyl farnesyl side group.</text>
</comment>
<evidence type="ECO:0000256" key="2">
    <source>
        <dbReference type="ARBA" id="ARBA00004919"/>
    </source>
</evidence>
<dbReference type="PANTHER" id="PTHR43448:SF2">
    <property type="entry name" value="PROTOHEME IX FARNESYLTRANSFERASE, MITOCHONDRIAL"/>
    <property type="match status" value="1"/>
</dbReference>
<dbReference type="InterPro" id="IPR000537">
    <property type="entry name" value="UbiA_prenyltransferase"/>
</dbReference>
<feature type="transmembrane region" description="Helical" evidence="10">
    <location>
        <begin position="187"/>
        <end position="208"/>
    </location>
</feature>
<gene>
    <name evidence="10" type="primary">ctaB</name>
    <name evidence="11" type="ORF">E2L03_04630</name>
</gene>
<keyword evidence="3 10" id="KW-1003">Cell membrane</keyword>
<comment type="subunit">
    <text evidence="10">Interacts with CtaA.</text>
</comment>
<keyword evidence="4 10" id="KW-0808">Transferase</keyword>
<accession>A0A4Y7WRP6</accession>
<dbReference type="FunFam" id="1.10.357.140:FF:000001">
    <property type="entry name" value="Protoheme IX farnesyltransferase"/>
    <property type="match status" value="1"/>
</dbReference>
<comment type="similarity">
    <text evidence="10">Belongs to the UbiA prenyltransferase family. Protoheme IX farnesyltransferase subfamily.</text>
</comment>
<proteinExistence type="inferred from homology"/>
<dbReference type="InterPro" id="IPR044878">
    <property type="entry name" value="UbiA_sf"/>
</dbReference>